<proteinExistence type="predicted"/>
<dbReference type="KEGG" id="mequ:KFV11_09690"/>
<evidence type="ECO:0000313" key="2">
    <source>
        <dbReference type="Proteomes" id="UP001057381"/>
    </source>
</evidence>
<protein>
    <submittedName>
        <fullName evidence="1">Uncharacterized protein</fullName>
    </submittedName>
</protein>
<accession>A0A9Q9BQ97</accession>
<dbReference type="AlphaFoldDB" id="A0A9Q9BQ97"/>
<evidence type="ECO:0000313" key="1">
    <source>
        <dbReference type="EMBL" id="UTH13489.1"/>
    </source>
</evidence>
<organism evidence="1 2">
    <name type="scientific">Macrococcus equipercicus</name>
    <dbReference type="NCBI Taxonomy" id="69967"/>
    <lineage>
        <taxon>Bacteria</taxon>
        <taxon>Bacillati</taxon>
        <taxon>Bacillota</taxon>
        <taxon>Bacilli</taxon>
        <taxon>Bacillales</taxon>
        <taxon>Staphylococcaceae</taxon>
        <taxon>Macrococcus</taxon>
    </lineage>
</organism>
<gene>
    <name evidence="1" type="ORF">KFV11_09690</name>
</gene>
<name>A0A9Q9BQ97_9STAP</name>
<dbReference type="Proteomes" id="UP001057381">
    <property type="component" value="Chromosome"/>
</dbReference>
<dbReference type="RefSeq" id="WP_254249823.1">
    <property type="nucleotide sequence ID" value="NZ_CP073809.1"/>
</dbReference>
<reference evidence="1" key="1">
    <citation type="submission" date="2021-04" db="EMBL/GenBank/DDBJ databases">
        <title>Complete Genome Sequences of Macrococcus spp. from dog and cattle.</title>
        <authorList>
            <person name="Schwendener S."/>
            <person name="Perreten V."/>
        </authorList>
    </citation>
    <scope>NUCLEOTIDE SEQUENCE</scope>
    <source>
        <strain evidence="1">Epi0143-OL</strain>
    </source>
</reference>
<dbReference type="EMBL" id="CP073809">
    <property type="protein sequence ID" value="UTH13489.1"/>
    <property type="molecule type" value="Genomic_DNA"/>
</dbReference>
<sequence length="56" mass="6324">MAEQPVVDKPEAKQLLVGNSLTDKVTDEVMVKKLNKIILLLLKRANALFFILNKQC</sequence>